<evidence type="ECO:0000256" key="1">
    <source>
        <dbReference type="SAM" id="Phobius"/>
    </source>
</evidence>
<feature type="transmembrane region" description="Helical" evidence="1">
    <location>
        <begin position="469"/>
        <end position="489"/>
    </location>
</feature>
<dbReference type="Proteomes" id="UP000321479">
    <property type="component" value="Chromosome"/>
</dbReference>
<gene>
    <name evidence="2" type="ORF">FRZ54_07400</name>
</gene>
<keyword evidence="1" id="KW-0472">Membrane</keyword>
<organism evidence="2 3">
    <name type="scientific">Mucilaginibacter ginsenosidivorans</name>
    <dbReference type="NCBI Taxonomy" id="398053"/>
    <lineage>
        <taxon>Bacteria</taxon>
        <taxon>Pseudomonadati</taxon>
        <taxon>Bacteroidota</taxon>
        <taxon>Sphingobacteriia</taxon>
        <taxon>Sphingobacteriales</taxon>
        <taxon>Sphingobacteriaceae</taxon>
        <taxon>Mucilaginibacter</taxon>
    </lineage>
</organism>
<evidence type="ECO:0008006" key="4">
    <source>
        <dbReference type="Google" id="ProtNLM"/>
    </source>
</evidence>
<keyword evidence="1" id="KW-1133">Transmembrane helix</keyword>
<keyword evidence="3" id="KW-1185">Reference proteome</keyword>
<dbReference type="KEGG" id="mgin:FRZ54_07400"/>
<evidence type="ECO:0000313" key="3">
    <source>
        <dbReference type="Proteomes" id="UP000321479"/>
    </source>
</evidence>
<name>A0A5B8UTI5_9SPHI</name>
<dbReference type="EMBL" id="CP042436">
    <property type="protein sequence ID" value="QEC62417.1"/>
    <property type="molecule type" value="Genomic_DNA"/>
</dbReference>
<proteinExistence type="predicted"/>
<keyword evidence="1" id="KW-0812">Transmembrane</keyword>
<sequence length="558" mass="62877">MVTKKKFLIKSAEDVLNILRKNKNVFVFSECEINVGINVYEIIKDNPVEGIEIILGMNEIQQTDLMSARITPGLYITNLKFTKSFGVFNSLLSGPVLINNVIFEKGLQFHHNEYRERVNFTEIDVKGEASFVSTLARSTFTVTKSMLPLMKPGFKYSLFEQDVFLFDSQFPKGLDLSSCHFKKKLEISHGQLAGVVDVSHCRVGHFVLTGAFKGDKPIMINDLNVGDTVFEQQVQLHNLSLTGTLRGTRAVFEKELYIDHSVFNSHVRFPAVTAQGIVMVEHCKFEQDLSFSHGLLEKALSFTDTAYNGSLWFTGAKINDNIWIGANLRAENAVSFQGTIGFEASNISANSIVRIFHINTVNNVQGKLQMQSALIKGLMDIRNVYLKEISLDGTVVTGNLQANGTLAPFVTDWHGARLLKNEAKKINNSISALAYYRREMELHAKDLHFRQTGDWLLLKLNAWSNRYGTSWLIGLSFTVATGFVCFYFFTLSVHNFRFVQPDWPGFLQYFWLPNGLDGLINTNHTVNGGFIGALFFLLGKILIAYGIYQTIAAFRKYL</sequence>
<accession>A0A5B8UTI5</accession>
<dbReference type="AlphaFoldDB" id="A0A5B8UTI5"/>
<evidence type="ECO:0000313" key="2">
    <source>
        <dbReference type="EMBL" id="QEC62417.1"/>
    </source>
</evidence>
<protein>
    <recommendedName>
        <fullName evidence="4">Membrane-associated oxidoreductase</fullName>
    </recommendedName>
</protein>
<dbReference type="OrthoDB" id="965965at2"/>
<reference evidence="2 3" key="1">
    <citation type="journal article" date="2017" name="Curr. Microbiol.">
        <title>Mucilaginibacter ginsenosidivorans sp. nov., Isolated from Soil of Ginseng Field.</title>
        <authorList>
            <person name="Kim M.M."/>
            <person name="Siddiqi M.Z."/>
            <person name="Im W.T."/>
        </authorList>
    </citation>
    <scope>NUCLEOTIDE SEQUENCE [LARGE SCALE GENOMIC DNA]</scope>
    <source>
        <strain evidence="2 3">Gsoil 3017</strain>
    </source>
</reference>
<dbReference type="RefSeq" id="WP_147030994.1">
    <property type="nucleotide sequence ID" value="NZ_CP042436.1"/>
</dbReference>
<feature type="transmembrane region" description="Helical" evidence="1">
    <location>
        <begin position="529"/>
        <end position="548"/>
    </location>
</feature>